<organism evidence="3 4">
    <name type="scientific">Halalkalicoccus tibetensis</name>
    <dbReference type="NCBI Taxonomy" id="175632"/>
    <lineage>
        <taxon>Archaea</taxon>
        <taxon>Methanobacteriati</taxon>
        <taxon>Methanobacteriota</taxon>
        <taxon>Stenosarchaea group</taxon>
        <taxon>Halobacteria</taxon>
        <taxon>Halobacteriales</taxon>
        <taxon>Halococcaceae</taxon>
        <taxon>Halalkalicoccus</taxon>
    </lineage>
</organism>
<dbReference type="RefSeq" id="WP_340602734.1">
    <property type="nucleotide sequence ID" value="NZ_JBBMXV010000001.1"/>
</dbReference>
<keyword evidence="2" id="KW-1133">Transmembrane helix</keyword>
<evidence type="ECO:0000256" key="2">
    <source>
        <dbReference type="SAM" id="Phobius"/>
    </source>
</evidence>
<keyword evidence="4" id="KW-1185">Reference proteome</keyword>
<protein>
    <submittedName>
        <fullName evidence="3">Uncharacterized protein</fullName>
    </submittedName>
</protein>
<accession>A0ABD5UZQ5</accession>
<dbReference type="Proteomes" id="UP001596312">
    <property type="component" value="Unassembled WGS sequence"/>
</dbReference>
<comment type="caution">
    <text evidence="3">The sequence shown here is derived from an EMBL/GenBank/DDBJ whole genome shotgun (WGS) entry which is preliminary data.</text>
</comment>
<sequence>MIGLALGKKALKAGYKRAGIPGAIATGSAAAIGYVVVKRALKSNTNGGSIDAAIDADRIRSAVDEDGVGAVTDKGTLESAIDEDELGTDVDMDDVQSDAEDETEGVDGGSGSDSTQ</sequence>
<evidence type="ECO:0000313" key="3">
    <source>
        <dbReference type="EMBL" id="MFC6904226.1"/>
    </source>
</evidence>
<keyword evidence="2" id="KW-0472">Membrane</keyword>
<dbReference type="EMBL" id="JBHSXQ010000001">
    <property type="protein sequence ID" value="MFC6904226.1"/>
    <property type="molecule type" value="Genomic_DNA"/>
</dbReference>
<evidence type="ECO:0000256" key="1">
    <source>
        <dbReference type="SAM" id="MobiDB-lite"/>
    </source>
</evidence>
<name>A0ABD5UZQ5_9EURY</name>
<feature type="compositionally biased region" description="Gly residues" evidence="1">
    <location>
        <begin position="106"/>
        <end position="116"/>
    </location>
</feature>
<feature type="transmembrane region" description="Helical" evidence="2">
    <location>
        <begin position="20"/>
        <end position="37"/>
    </location>
</feature>
<proteinExistence type="predicted"/>
<gene>
    <name evidence="3" type="ORF">ACFQGH_03330</name>
</gene>
<feature type="compositionally biased region" description="Acidic residues" evidence="1">
    <location>
        <begin position="80"/>
        <end position="105"/>
    </location>
</feature>
<evidence type="ECO:0000313" key="4">
    <source>
        <dbReference type="Proteomes" id="UP001596312"/>
    </source>
</evidence>
<feature type="region of interest" description="Disordered" evidence="1">
    <location>
        <begin position="67"/>
        <end position="116"/>
    </location>
</feature>
<keyword evidence="2" id="KW-0812">Transmembrane</keyword>
<reference evidence="3 4" key="1">
    <citation type="journal article" date="2019" name="Int. J. Syst. Evol. Microbiol.">
        <title>The Global Catalogue of Microorganisms (GCM) 10K type strain sequencing project: providing services to taxonomists for standard genome sequencing and annotation.</title>
        <authorList>
            <consortium name="The Broad Institute Genomics Platform"/>
            <consortium name="The Broad Institute Genome Sequencing Center for Infectious Disease"/>
            <person name="Wu L."/>
            <person name="Ma J."/>
        </authorList>
    </citation>
    <scope>NUCLEOTIDE SEQUENCE [LARGE SCALE GENOMIC DNA]</scope>
    <source>
        <strain evidence="3 4">CGMCC 1.3240</strain>
    </source>
</reference>
<dbReference type="AlphaFoldDB" id="A0ABD5UZQ5"/>